<evidence type="ECO:0000313" key="2">
    <source>
        <dbReference type="Proteomes" id="UP000198534"/>
    </source>
</evidence>
<dbReference type="Proteomes" id="UP000198534">
    <property type="component" value="Unassembled WGS sequence"/>
</dbReference>
<dbReference type="EMBL" id="FNNQ01000023">
    <property type="protein sequence ID" value="SDX54400.1"/>
    <property type="molecule type" value="Genomic_DNA"/>
</dbReference>
<dbReference type="InterPro" id="IPR026838">
    <property type="entry name" value="YheC/D"/>
</dbReference>
<dbReference type="SUPFAM" id="SSF56059">
    <property type="entry name" value="Glutathione synthetase ATP-binding domain-like"/>
    <property type="match status" value="1"/>
</dbReference>
<dbReference type="STRING" id="1048340.SAMN05444487_12317"/>
<name>A0A1H3CK69_9BACL</name>
<evidence type="ECO:0000313" key="1">
    <source>
        <dbReference type="EMBL" id="SDX54400.1"/>
    </source>
</evidence>
<gene>
    <name evidence="1" type="ORF">SAMN05444487_12317</name>
</gene>
<organism evidence="1 2">
    <name type="scientific">Marininema mesophilum</name>
    <dbReference type="NCBI Taxonomy" id="1048340"/>
    <lineage>
        <taxon>Bacteria</taxon>
        <taxon>Bacillati</taxon>
        <taxon>Bacillota</taxon>
        <taxon>Bacilli</taxon>
        <taxon>Bacillales</taxon>
        <taxon>Thermoactinomycetaceae</taxon>
        <taxon>Marininema</taxon>
    </lineage>
</organism>
<protein>
    <submittedName>
        <fullName evidence="1">YheC/D like ATP-grasp</fullName>
    </submittedName>
</protein>
<keyword evidence="2" id="KW-1185">Reference proteome</keyword>
<dbReference type="Pfam" id="PF14398">
    <property type="entry name" value="ATPgrasp_YheCD"/>
    <property type="match status" value="1"/>
</dbReference>
<dbReference type="OrthoDB" id="7869153at2"/>
<dbReference type="Gene3D" id="3.30.470.20">
    <property type="entry name" value="ATP-grasp fold, B domain"/>
    <property type="match status" value="1"/>
</dbReference>
<reference evidence="1 2" key="1">
    <citation type="submission" date="2016-10" db="EMBL/GenBank/DDBJ databases">
        <authorList>
            <person name="de Groot N.N."/>
        </authorList>
    </citation>
    <scope>NUCLEOTIDE SEQUENCE [LARGE SCALE GENOMIC DNA]</scope>
    <source>
        <strain evidence="1 2">DSM 45610</strain>
    </source>
</reference>
<proteinExistence type="predicted"/>
<dbReference type="RefSeq" id="WP_091742951.1">
    <property type="nucleotide sequence ID" value="NZ_FNNQ01000023.1"/>
</dbReference>
<dbReference type="AlphaFoldDB" id="A0A1H3CK69"/>
<accession>A0A1H3CK69</accession>
<sequence length="246" mass="28104">MVSSYVRNKIRIARLLSPHIATAKFMPVTLPFSRENLYRITRRFPMVYLKPTAGCQSRGVIRVTQGSTGYLIRGINRSYNALNNASLYEILQRLTNGKWYIIQQGIDSEDKRGIHFDVRVHLLRIDGRWIIGGMAARVAKPKGIVAGLHQGGTAIPLHRLMKNHLDYGPSMQQQVESQLKEASLKAVNVVSKTVPRKKEMAVDMGIDRSNRVWIFEVNYAYPAIRLFGFADPKLYRHLIFLKKKAR</sequence>